<name>I3W3E4_9ENTR</name>
<accession>I3W3E4</accession>
<evidence type="ECO:0000313" key="1">
    <source>
        <dbReference type="EMBL" id="AFK90121.1"/>
    </source>
</evidence>
<protein>
    <submittedName>
        <fullName evidence="1">Uncharacterized protein</fullName>
    </submittedName>
</protein>
<dbReference type="AlphaFoldDB" id="I3W3E4"/>
<organism evidence="1">
    <name type="scientific">Salmonella sp. 14</name>
    <dbReference type="NCBI Taxonomy" id="1179812"/>
    <lineage>
        <taxon>Bacteria</taxon>
        <taxon>Pseudomonadati</taxon>
        <taxon>Pseudomonadota</taxon>
        <taxon>Gammaproteobacteria</taxon>
        <taxon>Enterobacterales</taxon>
        <taxon>Enterobacteriaceae</taxon>
        <taxon>Salmonella</taxon>
    </lineage>
</organism>
<sequence length="65" mass="7281">MSTNIITPIQLQAGLCIIQHLCFTEMLHSIIYMTEHNKCFLQMHLLAEELHSDIIPEAGVQSSGS</sequence>
<geneLocation type="plasmid" evidence="1">
    <name>p14-120</name>
</geneLocation>
<dbReference type="EMBL" id="JQ418538">
    <property type="protein sequence ID" value="AFK90121.1"/>
    <property type="molecule type" value="Genomic_DNA"/>
</dbReference>
<proteinExistence type="predicted"/>
<reference evidence="1" key="1">
    <citation type="submission" date="2012-01" db="EMBL/GenBank/DDBJ databases">
        <authorList>
            <person name="Summers A.O."/>
            <person name="Wireman J."/>
        </authorList>
    </citation>
    <scope>NUCLEOTIDE SEQUENCE</scope>
    <source>
        <strain evidence="1">14</strain>
        <plasmid evidence="1">p14-120</plasmid>
    </source>
</reference>
<keyword evidence="1" id="KW-0614">Plasmid</keyword>